<dbReference type="PANTHER" id="PTHR37319">
    <property type="entry name" value="TRANSPOSASE"/>
    <property type="match status" value="1"/>
</dbReference>
<dbReference type="EMBL" id="CP017599">
    <property type="protein sequence ID" value="AOX01184.1"/>
    <property type="molecule type" value="Genomic_DNA"/>
</dbReference>
<evidence type="ECO:0000313" key="2">
    <source>
        <dbReference type="EMBL" id="AOX01184.1"/>
    </source>
</evidence>
<dbReference type="InterPro" id="IPR012337">
    <property type="entry name" value="RNaseH-like_sf"/>
</dbReference>
<dbReference type="SUPFAM" id="SSF53098">
    <property type="entry name" value="Ribonuclease H-like"/>
    <property type="match status" value="1"/>
</dbReference>
<dbReference type="Proteomes" id="UP000177870">
    <property type="component" value="Chromosome"/>
</dbReference>
<dbReference type="InterPro" id="IPR047768">
    <property type="entry name" value="Tn5p-like"/>
</dbReference>
<dbReference type="AlphaFoldDB" id="A0A1D8TUB6"/>
<evidence type="ECO:0000256" key="1">
    <source>
        <dbReference type="SAM" id="MobiDB-lite"/>
    </source>
</evidence>
<dbReference type="KEGG" id="mpro:BJP34_18615"/>
<dbReference type="STRING" id="1458985.BJP34_18615"/>
<dbReference type="NCBIfam" id="NF033590">
    <property type="entry name" value="transpos_IS4_3"/>
    <property type="match status" value="1"/>
</dbReference>
<feature type="compositionally biased region" description="Basic residues" evidence="1">
    <location>
        <begin position="111"/>
        <end position="125"/>
    </location>
</feature>
<protein>
    <recommendedName>
        <fullName evidence="4">Transposase Tn5-like N-terminal domain-containing protein</fullName>
    </recommendedName>
</protein>
<dbReference type="OrthoDB" id="139608at2"/>
<proteinExistence type="predicted"/>
<organism evidence="2 3">
    <name type="scientific">Moorena producens PAL-8-15-08-1</name>
    <dbReference type="NCBI Taxonomy" id="1458985"/>
    <lineage>
        <taxon>Bacteria</taxon>
        <taxon>Bacillati</taxon>
        <taxon>Cyanobacteriota</taxon>
        <taxon>Cyanophyceae</taxon>
        <taxon>Coleofasciculales</taxon>
        <taxon>Coleofasciculaceae</taxon>
        <taxon>Moorena</taxon>
    </lineage>
</organism>
<reference evidence="3" key="1">
    <citation type="submission" date="2016-10" db="EMBL/GenBank/DDBJ databases">
        <title>Comparative genomics uncovers the prolific and rare metabolic potential of the cyanobacterial genus Moorea.</title>
        <authorList>
            <person name="Leao T."/>
            <person name="Castelao G."/>
            <person name="Korobeynikov A."/>
            <person name="Monroe E.A."/>
            <person name="Podell S."/>
            <person name="Glukhov E."/>
            <person name="Allen E."/>
            <person name="Gerwick W.H."/>
            <person name="Gerwick L."/>
        </authorList>
    </citation>
    <scope>NUCLEOTIDE SEQUENCE [LARGE SCALE GENOMIC DNA]</scope>
    <source>
        <strain evidence="3">PAL-8-15-08-1</strain>
    </source>
</reference>
<feature type="region of interest" description="Disordered" evidence="1">
    <location>
        <begin position="108"/>
        <end position="129"/>
    </location>
</feature>
<dbReference type="PANTHER" id="PTHR37319:SF1">
    <property type="entry name" value="TRANSPOSASE TN5 DIMERISATION DOMAIN-CONTAINING PROTEIN"/>
    <property type="match status" value="1"/>
</dbReference>
<dbReference type="Gene3D" id="3.90.350.10">
    <property type="entry name" value="Transposase Inhibitor Protein From Tn5, Chain A, domain 1"/>
    <property type="match status" value="1"/>
</dbReference>
<dbReference type="InterPro" id="IPR054836">
    <property type="entry name" value="Tn5_transposase"/>
</dbReference>
<accession>A0A1D8TUB6</accession>
<name>A0A1D8TUB6_9CYAN</name>
<evidence type="ECO:0008006" key="4">
    <source>
        <dbReference type="Google" id="ProtNLM"/>
    </source>
</evidence>
<evidence type="ECO:0000313" key="3">
    <source>
        <dbReference type="Proteomes" id="UP000177870"/>
    </source>
</evidence>
<sequence length="186" mass="20875">MLLSEHPAETVPKASGNASNSQSIYRFWSNKKVKQTDLLASHREAVVRRCVEAGVVLAIQDTTDLEYTTHEATKGLGYINQTKQQGIKVHSCIAVSAKGEPLGLLHQQSWTRKHRSGKKKERKKKPIQEKESYRWLQTVTGAEEGLAEKAKVIHLADREADIFELFAQKRCANSELLIRGELTISP</sequence>
<gene>
    <name evidence="2" type="ORF">BJP34_18615</name>
</gene>